<accession>D8TV42</accession>
<dbReference type="AlphaFoldDB" id="D8TV42"/>
<reference evidence="2 3" key="1">
    <citation type="journal article" date="2010" name="Science">
        <title>Genomic analysis of organismal complexity in the multicellular green alga Volvox carteri.</title>
        <authorList>
            <person name="Prochnik S.E."/>
            <person name="Umen J."/>
            <person name="Nedelcu A.M."/>
            <person name="Hallmann A."/>
            <person name="Miller S.M."/>
            <person name="Nishii I."/>
            <person name="Ferris P."/>
            <person name="Kuo A."/>
            <person name="Mitros T."/>
            <person name="Fritz-Laylin L.K."/>
            <person name="Hellsten U."/>
            <person name="Chapman J."/>
            <person name="Simakov O."/>
            <person name="Rensing S.A."/>
            <person name="Terry A."/>
            <person name="Pangilinan J."/>
            <person name="Kapitonov V."/>
            <person name="Jurka J."/>
            <person name="Salamov A."/>
            <person name="Shapiro H."/>
            <person name="Schmutz J."/>
            <person name="Grimwood J."/>
            <person name="Lindquist E."/>
            <person name="Lucas S."/>
            <person name="Grigoriev I.V."/>
            <person name="Schmitt R."/>
            <person name="Kirk D."/>
            <person name="Rokhsar D.S."/>
        </authorList>
    </citation>
    <scope>NUCLEOTIDE SEQUENCE [LARGE SCALE GENOMIC DNA]</scope>
    <source>
        <strain evidence="3">f. Nagariensis / Eve</strain>
    </source>
</reference>
<evidence type="ECO:0000313" key="3">
    <source>
        <dbReference type="Proteomes" id="UP000001058"/>
    </source>
</evidence>
<dbReference type="GeneID" id="9619856"/>
<keyword evidence="3" id="KW-1185">Reference proteome</keyword>
<proteinExistence type="predicted"/>
<organism evidence="3">
    <name type="scientific">Volvox carteri f. nagariensis</name>
    <dbReference type="NCBI Taxonomy" id="3068"/>
    <lineage>
        <taxon>Eukaryota</taxon>
        <taxon>Viridiplantae</taxon>
        <taxon>Chlorophyta</taxon>
        <taxon>core chlorophytes</taxon>
        <taxon>Chlorophyceae</taxon>
        <taxon>CS clade</taxon>
        <taxon>Chlamydomonadales</taxon>
        <taxon>Volvocaceae</taxon>
        <taxon>Volvox</taxon>
    </lineage>
</organism>
<evidence type="ECO:0000256" key="1">
    <source>
        <dbReference type="SAM" id="MobiDB-lite"/>
    </source>
</evidence>
<dbReference type="KEGG" id="vcn:VOLCADRAFT_104691"/>
<feature type="region of interest" description="Disordered" evidence="1">
    <location>
        <begin position="193"/>
        <end position="215"/>
    </location>
</feature>
<name>D8TV42_VOLCA</name>
<dbReference type="RefSeq" id="XP_002950436.1">
    <property type="nucleotide sequence ID" value="XM_002950390.1"/>
</dbReference>
<sequence length="268" mass="29245">MLDDLRKLSVEAKDLANERLLRCYRELFEPIFFQDLPLFYALYPDNPVYRTPWFDKWMQEGSLRRWFAIQQTYCRHMDAVVEGKQRETTAFESVAVHVRSQRDLAMQYMKARGVLPPSINHTTPQTMQQAIEMAARLREQLGQQSIDAVACDVRLPTLANAGLVPDVEGGAMQAQLGSGGGITGHAAAIPSPHELQFSRGGGPQPAQQQLGRGGNGVDGYGAAVLQVSRVGEGQPAQQQLGSGSNGLDGYGAAVLQVSRVGVLQPAQQ</sequence>
<dbReference type="EMBL" id="GL378339">
    <property type="protein sequence ID" value="EFJ48637.1"/>
    <property type="molecule type" value="Genomic_DNA"/>
</dbReference>
<evidence type="ECO:0000313" key="2">
    <source>
        <dbReference type="EMBL" id="EFJ48637.1"/>
    </source>
</evidence>
<dbReference type="Proteomes" id="UP000001058">
    <property type="component" value="Unassembled WGS sequence"/>
</dbReference>
<protein>
    <submittedName>
        <fullName evidence="2">Uncharacterized protein</fullName>
    </submittedName>
</protein>
<dbReference type="InParanoid" id="D8TV42"/>
<gene>
    <name evidence="2" type="ORF">VOLCADRAFT_104691</name>
</gene>